<dbReference type="InterPro" id="IPR001314">
    <property type="entry name" value="Peptidase_S1A"/>
</dbReference>
<dbReference type="SUPFAM" id="SSF50494">
    <property type="entry name" value="Trypsin-like serine proteases"/>
    <property type="match status" value="1"/>
</dbReference>
<feature type="domain" description="Clip" evidence="10">
    <location>
        <begin position="32"/>
        <end position="76"/>
    </location>
</feature>
<evidence type="ECO:0000256" key="5">
    <source>
        <dbReference type="ARBA" id="ARBA00023157"/>
    </source>
</evidence>
<organism evidence="11 12">
    <name type="scientific">Leptotrombidium deliense</name>
    <dbReference type="NCBI Taxonomy" id="299467"/>
    <lineage>
        <taxon>Eukaryota</taxon>
        <taxon>Metazoa</taxon>
        <taxon>Ecdysozoa</taxon>
        <taxon>Arthropoda</taxon>
        <taxon>Chelicerata</taxon>
        <taxon>Arachnida</taxon>
        <taxon>Acari</taxon>
        <taxon>Acariformes</taxon>
        <taxon>Trombidiformes</taxon>
        <taxon>Prostigmata</taxon>
        <taxon>Anystina</taxon>
        <taxon>Parasitengona</taxon>
        <taxon>Trombiculoidea</taxon>
        <taxon>Trombiculidae</taxon>
        <taxon>Leptotrombidium</taxon>
    </lineage>
</organism>
<dbReference type="VEuPathDB" id="VectorBase:LDEU007896"/>
<keyword evidence="2 8" id="KW-0732">Signal</keyword>
<evidence type="ECO:0000256" key="6">
    <source>
        <dbReference type="ARBA" id="ARBA00024195"/>
    </source>
</evidence>
<dbReference type="Gene3D" id="2.40.10.10">
    <property type="entry name" value="Trypsin-like serine proteases"/>
    <property type="match status" value="1"/>
</dbReference>
<reference evidence="11 12" key="1">
    <citation type="journal article" date="2018" name="Gigascience">
        <title>Genomes of trombidid mites reveal novel predicted allergens and laterally-transferred genes associated with secondary metabolism.</title>
        <authorList>
            <person name="Dong X."/>
            <person name="Chaisiri K."/>
            <person name="Xia D."/>
            <person name="Armstrong S.D."/>
            <person name="Fang Y."/>
            <person name="Donnelly M.J."/>
            <person name="Kadowaki T."/>
            <person name="McGarry J.W."/>
            <person name="Darby A.C."/>
            <person name="Makepeace B.L."/>
        </authorList>
    </citation>
    <scope>NUCLEOTIDE SEQUENCE [LARGE SCALE GENOMIC DNA]</scope>
    <source>
        <strain evidence="11">UoL-UT</strain>
    </source>
</reference>
<dbReference type="InterPro" id="IPR009003">
    <property type="entry name" value="Peptidase_S1_PA"/>
</dbReference>
<evidence type="ECO:0000313" key="12">
    <source>
        <dbReference type="Proteomes" id="UP000288716"/>
    </source>
</evidence>
<gene>
    <name evidence="11" type="ORF">B4U80_09890</name>
</gene>
<evidence type="ECO:0000256" key="3">
    <source>
        <dbReference type="ARBA" id="ARBA00022801"/>
    </source>
</evidence>
<dbReference type="CDD" id="cd00190">
    <property type="entry name" value="Tryp_SPc"/>
    <property type="match status" value="1"/>
</dbReference>
<dbReference type="PROSITE" id="PS50240">
    <property type="entry name" value="TRYPSIN_DOM"/>
    <property type="match status" value="1"/>
</dbReference>
<dbReference type="Pfam" id="PF00089">
    <property type="entry name" value="Trypsin"/>
    <property type="match status" value="1"/>
</dbReference>
<keyword evidence="5" id="KW-1015">Disulfide bond</keyword>
<feature type="signal peptide" evidence="8">
    <location>
        <begin position="1"/>
        <end position="16"/>
    </location>
</feature>
<keyword evidence="1 7" id="KW-0645">Protease</keyword>
<dbReference type="PANTHER" id="PTHR24252">
    <property type="entry name" value="ACROSIN-RELATED"/>
    <property type="match status" value="1"/>
</dbReference>
<dbReference type="SMART" id="SM00020">
    <property type="entry name" value="Tryp_SPc"/>
    <property type="match status" value="1"/>
</dbReference>
<dbReference type="InterPro" id="IPR043504">
    <property type="entry name" value="Peptidase_S1_PA_chymotrypsin"/>
</dbReference>
<evidence type="ECO:0000256" key="1">
    <source>
        <dbReference type="ARBA" id="ARBA00022670"/>
    </source>
</evidence>
<name>A0A443S9D2_9ACAR</name>
<comment type="caution">
    <text evidence="11">The sequence shown here is derived from an EMBL/GenBank/DDBJ whole genome shotgun (WGS) entry which is preliminary data.</text>
</comment>
<evidence type="ECO:0000256" key="7">
    <source>
        <dbReference type="RuleBase" id="RU363034"/>
    </source>
</evidence>
<evidence type="ECO:0000313" key="11">
    <source>
        <dbReference type="EMBL" id="RWS24143.1"/>
    </source>
</evidence>
<feature type="chain" id="PRO_5019212109" evidence="8">
    <location>
        <begin position="17"/>
        <end position="400"/>
    </location>
</feature>
<dbReference type="PROSITE" id="PS00134">
    <property type="entry name" value="TRYPSIN_HIS"/>
    <property type="match status" value="1"/>
</dbReference>
<dbReference type="STRING" id="299467.A0A443S9D2"/>
<dbReference type="PRINTS" id="PR00722">
    <property type="entry name" value="CHYMOTRYPSIN"/>
</dbReference>
<dbReference type="InterPro" id="IPR001254">
    <property type="entry name" value="Trypsin_dom"/>
</dbReference>
<dbReference type="FunFam" id="2.40.10.10:FF:000006">
    <property type="entry name" value="Serine proteinase stubble"/>
    <property type="match status" value="1"/>
</dbReference>
<proteinExistence type="inferred from homology"/>
<comment type="similarity">
    <text evidence="6">Belongs to the peptidase S1 family. CLIP subfamily.</text>
</comment>
<dbReference type="GO" id="GO:0006508">
    <property type="term" value="P:proteolysis"/>
    <property type="evidence" value="ECO:0007669"/>
    <property type="project" value="UniProtKB-KW"/>
</dbReference>
<dbReference type="PANTHER" id="PTHR24252:SF7">
    <property type="entry name" value="HYALIN"/>
    <property type="match status" value="1"/>
</dbReference>
<protein>
    <submittedName>
        <fullName evidence="11">Clotting factor B-like protein</fullName>
    </submittedName>
</protein>
<evidence type="ECO:0000256" key="8">
    <source>
        <dbReference type="SAM" id="SignalP"/>
    </source>
</evidence>
<dbReference type="GO" id="GO:0004252">
    <property type="term" value="F:serine-type endopeptidase activity"/>
    <property type="evidence" value="ECO:0007669"/>
    <property type="project" value="InterPro"/>
</dbReference>
<dbReference type="EMBL" id="NCKV01005309">
    <property type="protein sequence ID" value="RWS24143.1"/>
    <property type="molecule type" value="Genomic_DNA"/>
</dbReference>
<keyword evidence="12" id="KW-1185">Reference proteome</keyword>
<feature type="domain" description="Peptidase S1" evidence="9">
    <location>
        <begin position="136"/>
        <end position="390"/>
    </location>
</feature>
<evidence type="ECO:0000259" key="9">
    <source>
        <dbReference type="PROSITE" id="PS50240"/>
    </source>
</evidence>
<dbReference type="SMART" id="SM00680">
    <property type="entry name" value="CLIP"/>
    <property type="match status" value="1"/>
</dbReference>
<dbReference type="PROSITE" id="PS51888">
    <property type="entry name" value="CLIP"/>
    <property type="match status" value="1"/>
</dbReference>
<sequence length="400" mass="45007">MFLLFMFLTFSVKTFASTETIFPFTEISENSDCRTFDGFRGKCYPITACLHHYRDNLSKRRPKICSWDGNVPNVCCPSISSNRDSTTDNIHVKYENANVNQTFDESSLHLLPTHLIISPNIRRCGTKLNDKLPFYVVGGSEATQEQWPWIVSIMLKRNSKLIHLCGGNIISDQFILTAAHCFPKHTETSDYFVAYGSSELDNATVVEIEYFKQHANYSTRFHYNDIALIKLKEAIKFTDKIRPICLPFFGSQLKEPIVGDEVVVAGWGHDKYGGQATRTLREARIQLMAIKQCNESYSKLNTRKIKNGITDTFVCAGSEDGSKDSCQGDSGGPLVYQSNVTSLFESDSNFDGVYYQVGVVSFGHQCAVKGYPGVYTKVAAFLKWILENVNLQLSTIPPFD</sequence>
<dbReference type="InterPro" id="IPR022700">
    <property type="entry name" value="CLIP"/>
</dbReference>
<dbReference type="AlphaFoldDB" id="A0A443S9D2"/>
<dbReference type="PROSITE" id="PS00135">
    <property type="entry name" value="TRYPSIN_SER"/>
    <property type="match status" value="1"/>
</dbReference>
<accession>A0A443S9D2</accession>
<keyword evidence="3 7" id="KW-0378">Hydrolase</keyword>
<dbReference type="InterPro" id="IPR033116">
    <property type="entry name" value="TRYPSIN_SER"/>
</dbReference>
<dbReference type="Proteomes" id="UP000288716">
    <property type="component" value="Unassembled WGS sequence"/>
</dbReference>
<keyword evidence="4 7" id="KW-0720">Serine protease</keyword>
<evidence type="ECO:0000259" key="10">
    <source>
        <dbReference type="PROSITE" id="PS51888"/>
    </source>
</evidence>
<evidence type="ECO:0000256" key="2">
    <source>
        <dbReference type="ARBA" id="ARBA00022729"/>
    </source>
</evidence>
<dbReference type="InterPro" id="IPR018114">
    <property type="entry name" value="TRYPSIN_HIS"/>
</dbReference>
<evidence type="ECO:0000256" key="4">
    <source>
        <dbReference type="ARBA" id="ARBA00022825"/>
    </source>
</evidence>
<dbReference type="OrthoDB" id="10012881at2759"/>